<dbReference type="InterPro" id="IPR001902">
    <property type="entry name" value="SLC26A/SulP_fam"/>
</dbReference>
<keyword evidence="3" id="KW-1185">Reference proteome</keyword>
<dbReference type="InterPro" id="IPR036513">
    <property type="entry name" value="STAS_dom_sf"/>
</dbReference>
<dbReference type="Gene3D" id="3.30.750.24">
    <property type="entry name" value="STAS domain"/>
    <property type="match status" value="1"/>
</dbReference>
<evidence type="ECO:0000313" key="4">
    <source>
        <dbReference type="WBParaSite" id="NBR_0000168401-mRNA-1"/>
    </source>
</evidence>
<dbReference type="STRING" id="27835.A0A0N4XGN2"/>
<dbReference type="WBParaSite" id="NBR_0000168401-mRNA-1">
    <property type="protein sequence ID" value="NBR_0000168401-mRNA-1"/>
    <property type="gene ID" value="NBR_0000168401"/>
</dbReference>
<keyword evidence="1" id="KW-0812">Transmembrane</keyword>
<evidence type="ECO:0000313" key="2">
    <source>
        <dbReference type="EMBL" id="VDL65269.1"/>
    </source>
</evidence>
<gene>
    <name evidence="2" type="ORF">NBR_LOCUS1685</name>
</gene>
<keyword evidence="1" id="KW-1133">Transmembrane helix</keyword>
<keyword evidence="1" id="KW-0472">Membrane</keyword>
<protein>
    <submittedName>
        <fullName evidence="4">STAS domain-containing protein</fullName>
    </submittedName>
</protein>
<dbReference type="Proteomes" id="UP000271162">
    <property type="component" value="Unassembled WGS sequence"/>
</dbReference>
<dbReference type="PANTHER" id="PTHR11814">
    <property type="entry name" value="SULFATE TRANSPORTER"/>
    <property type="match status" value="1"/>
</dbReference>
<reference evidence="2 3" key="2">
    <citation type="submission" date="2018-11" db="EMBL/GenBank/DDBJ databases">
        <authorList>
            <consortium name="Pathogen Informatics"/>
        </authorList>
    </citation>
    <scope>NUCLEOTIDE SEQUENCE [LARGE SCALE GENOMIC DNA]</scope>
</reference>
<evidence type="ECO:0000313" key="3">
    <source>
        <dbReference type="Proteomes" id="UP000271162"/>
    </source>
</evidence>
<evidence type="ECO:0000256" key="1">
    <source>
        <dbReference type="SAM" id="Phobius"/>
    </source>
</evidence>
<name>A0A0N4XGN2_NIPBR</name>
<accession>A0A0N4XGN2</accession>
<proteinExistence type="predicted"/>
<sequence>MEGGMIFTVTFVAVILINVNMGLIIGIAFALLSVVFRTQWAESTCMGRIPGTSDFKGIKVFRFDAPLYFANAELFITSVYNACGINPVLVRSKLNEYKKPKANAPVSMEACKAASDMGEYF</sequence>
<dbReference type="AlphaFoldDB" id="A0A0N4XGN2"/>
<reference evidence="4" key="1">
    <citation type="submission" date="2017-02" db="UniProtKB">
        <authorList>
            <consortium name="WormBaseParasite"/>
        </authorList>
    </citation>
    <scope>IDENTIFICATION</scope>
</reference>
<dbReference type="GO" id="GO:0055085">
    <property type="term" value="P:transmembrane transport"/>
    <property type="evidence" value="ECO:0007669"/>
    <property type="project" value="InterPro"/>
</dbReference>
<feature type="transmembrane region" description="Helical" evidence="1">
    <location>
        <begin position="6"/>
        <end position="36"/>
    </location>
</feature>
<dbReference type="EMBL" id="UYSL01001470">
    <property type="protein sequence ID" value="VDL65269.1"/>
    <property type="molecule type" value="Genomic_DNA"/>
</dbReference>
<dbReference type="GO" id="GO:0016020">
    <property type="term" value="C:membrane"/>
    <property type="evidence" value="ECO:0007669"/>
    <property type="project" value="InterPro"/>
</dbReference>
<organism evidence="4">
    <name type="scientific">Nippostrongylus brasiliensis</name>
    <name type="common">Rat hookworm</name>
    <dbReference type="NCBI Taxonomy" id="27835"/>
    <lineage>
        <taxon>Eukaryota</taxon>
        <taxon>Metazoa</taxon>
        <taxon>Ecdysozoa</taxon>
        <taxon>Nematoda</taxon>
        <taxon>Chromadorea</taxon>
        <taxon>Rhabditida</taxon>
        <taxon>Rhabditina</taxon>
        <taxon>Rhabditomorpha</taxon>
        <taxon>Strongyloidea</taxon>
        <taxon>Heligmosomidae</taxon>
        <taxon>Nippostrongylus</taxon>
    </lineage>
</organism>